<name>A0A196SIE9_BLAHN</name>
<dbReference type="PROSITE" id="PS50275">
    <property type="entry name" value="SAC"/>
    <property type="match status" value="1"/>
</dbReference>
<feature type="transmembrane region" description="Helical" evidence="1">
    <location>
        <begin position="268"/>
        <end position="287"/>
    </location>
</feature>
<proteinExistence type="predicted"/>
<accession>A0A196SIE9</accession>
<dbReference type="GO" id="GO:0046856">
    <property type="term" value="P:phosphatidylinositol dephosphorylation"/>
    <property type="evidence" value="ECO:0007669"/>
    <property type="project" value="TreeGrafter"/>
</dbReference>
<dbReference type="STRING" id="478820.A0A196SIE9"/>
<gene>
    <name evidence="3" type="ORF">AV274_2206</name>
</gene>
<protein>
    <submittedName>
        <fullName evidence="3">Phosphoinositide polyphosphatase (Sac family)</fullName>
    </submittedName>
</protein>
<keyword evidence="1" id="KW-1133">Transmembrane helix</keyword>
<evidence type="ECO:0000259" key="2">
    <source>
        <dbReference type="PROSITE" id="PS50275"/>
    </source>
</evidence>
<dbReference type="InterPro" id="IPR002013">
    <property type="entry name" value="SAC_dom"/>
</dbReference>
<dbReference type="Proteomes" id="UP000078348">
    <property type="component" value="Unassembled WGS sequence"/>
</dbReference>
<sequence length="335" mass="38010">MKYTPKIRIFGEASGVSEPFGRHFDALAREYGRVTVVNLIDKKKDQLMIGEAFERGCMEYNKAQNNVDFFWFDFHAECKKMHYENLEKLMDQTRACVARGEFFAYDLSRKEIQRLQTAVLRTNCIDCLDRTNVVQSLYAKHMLFSQLFGDDGEAVLAECFDGPVKHEIFTVFNGLWSDNADQMSLLYSSSRSLKTDFTRCRLAGNMTRSTGKRTARGAIDDGVNSVIRYFNNNFCDGYFEDCLNLAFARVEMGEAADRRVVKEKKCTFGSFLCVVMLPLSAVCYGLSCCVPDDYASSAFWTLLTLSTAAVGYLFVKKGTSFGRTFVSRAMLPLKE</sequence>
<feature type="transmembrane region" description="Helical" evidence="1">
    <location>
        <begin position="299"/>
        <end position="315"/>
    </location>
</feature>
<dbReference type="OrthoDB" id="405996at2759"/>
<dbReference type="PANTHER" id="PTHR45662:SF2">
    <property type="entry name" value="PHOSPHATIDYLINOSITOL-3-PHOSPHATASE SAC1"/>
    <property type="match status" value="1"/>
</dbReference>
<dbReference type="GO" id="GO:0043812">
    <property type="term" value="F:phosphatidylinositol-4-phosphate phosphatase activity"/>
    <property type="evidence" value="ECO:0007669"/>
    <property type="project" value="TreeGrafter"/>
</dbReference>
<dbReference type="GO" id="GO:0005783">
    <property type="term" value="C:endoplasmic reticulum"/>
    <property type="evidence" value="ECO:0007669"/>
    <property type="project" value="TreeGrafter"/>
</dbReference>
<keyword evidence="1" id="KW-0812">Transmembrane</keyword>
<feature type="domain" description="SAC" evidence="2">
    <location>
        <begin position="1"/>
        <end position="189"/>
    </location>
</feature>
<dbReference type="EMBL" id="LXWW01000100">
    <property type="protein sequence ID" value="OAO16086.1"/>
    <property type="molecule type" value="Genomic_DNA"/>
</dbReference>
<reference evidence="3 4" key="1">
    <citation type="submission" date="2016-05" db="EMBL/GenBank/DDBJ databases">
        <title>Nuclear genome of Blastocystis sp. subtype 1 NandII.</title>
        <authorList>
            <person name="Gentekaki E."/>
            <person name="Curtis B."/>
            <person name="Stairs C."/>
            <person name="Eme L."/>
            <person name="Herman E."/>
            <person name="Klimes V."/>
            <person name="Arias M.C."/>
            <person name="Elias M."/>
            <person name="Hilliou F."/>
            <person name="Klute M."/>
            <person name="Malik S.-B."/>
            <person name="Pightling A."/>
            <person name="Rachubinski R."/>
            <person name="Salas D."/>
            <person name="Schlacht A."/>
            <person name="Suga H."/>
            <person name="Archibald J."/>
            <person name="Ball S.G."/>
            <person name="Clark G."/>
            <person name="Dacks J."/>
            <person name="Van Der Giezen M."/>
            <person name="Tsaousis A."/>
            <person name="Roger A."/>
        </authorList>
    </citation>
    <scope>NUCLEOTIDE SEQUENCE [LARGE SCALE GENOMIC DNA]</scope>
    <source>
        <strain evidence="4">ATCC 50177 / NandII</strain>
    </source>
</reference>
<dbReference type="Pfam" id="PF02383">
    <property type="entry name" value="Syja_N"/>
    <property type="match status" value="1"/>
</dbReference>
<comment type="caution">
    <text evidence="3">The sequence shown here is derived from an EMBL/GenBank/DDBJ whole genome shotgun (WGS) entry which is preliminary data.</text>
</comment>
<evidence type="ECO:0000313" key="4">
    <source>
        <dbReference type="Proteomes" id="UP000078348"/>
    </source>
</evidence>
<organism evidence="3 4">
    <name type="scientific">Blastocystis sp. subtype 1 (strain ATCC 50177 / NandII)</name>
    <dbReference type="NCBI Taxonomy" id="478820"/>
    <lineage>
        <taxon>Eukaryota</taxon>
        <taxon>Sar</taxon>
        <taxon>Stramenopiles</taxon>
        <taxon>Bigyra</taxon>
        <taxon>Opalozoa</taxon>
        <taxon>Opalinata</taxon>
        <taxon>Blastocystidae</taxon>
        <taxon>Blastocystis</taxon>
    </lineage>
</organism>
<evidence type="ECO:0000256" key="1">
    <source>
        <dbReference type="SAM" id="Phobius"/>
    </source>
</evidence>
<evidence type="ECO:0000313" key="3">
    <source>
        <dbReference type="EMBL" id="OAO16086.1"/>
    </source>
</evidence>
<keyword evidence="4" id="KW-1185">Reference proteome</keyword>
<dbReference type="PANTHER" id="PTHR45662">
    <property type="entry name" value="PHOSPHATIDYLINOSITIDE PHOSPHATASE SAC1"/>
    <property type="match status" value="1"/>
</dbReference>
<dbReference type="AlphaFoldDB" id="A0A196SIE9"/>
<keyword evidence="1" id="KW-0472">Membrane</keyword>